<name>A0A6P1W4J9_9BACT</name>
<evidence type="ECO:0000256" key="1">
    <source>
        <dbReference type="ARBA" id="ARBA00022617"/>
    </source>
</evidence>
<dbReference type="PROSITE" id="PS51007">
    <property type="entry name" value="CYTC"/>
    <property type="match status" value="1"/>
</dbReference>
<dbReference type="InterPro" id="IPR011042">
    <property type="entry name" value="6-blade_b-propeller_TolB-like"/>
</dbReference>
<gene>
    <name evidence="6" type="ORF">GJR95_37515</name>
</gene>
<dbReference type="SUPFAM" id="SSF46626">
    <property type="entry name" value="Cytochrome c"/>
    <property type="match status" value="1"/>
</dbReference>
<keyword evidence="7" id="KW-1185">Reference proteome</keyword>
<dbReference type="InterPro" id="IPR009056">
    <property type="entry name" value="Cyt_c-like_dom"/>
</dbReference>
<dbReference type="EMBL" id="CP045997">
    <property type="protein sequence ID" value="QHW00382.1"/>
    <property type="molecule type" value="Genomic_DNA"/>
</dbReference>
<feature type="domain" description="Cytochrome c" evidence="5">
    <location>
        <begin position="52"/>
        <end position="143"/>
    </location>
</feature>
<proteinExistence type="predicted"/>
<evidence type="ECO:0000313" key="6">
    <source>
        <dbReference type="EMBL" id="QHW00382.1"/>
    </source>
</evidence>
<evidence type="ECO:0000313" key="7">
    <source>
        <dbReference type="Proteomes" id="UP000464577"/>
    </source>
</evidence>
<dbReference type="AlphaFoldDB" id="A0A6P1W4J9"/>
<sequence length="607" mass="66952">MPSRFICFKSLVCFFVMLASVVWGRFAIAQKTVGHQQKPGGTEKVAFSIDKGVLEKGQLLFQNNCSHCHNFLQKGIGPNLGQVTTEVPVTWLKQFIRNAPGKISQKDNRAIRLLAEYKQVMPAFPILTDTDLNALLAYLQANQKAQLPASGNKRRDVGLRNPILTSPAKSGLRLRLSEVLTAPSSATTIPRARINKMAVLPGQPGRVTPDRVFIEDLRGILYELAGKELHVFMDLSKERSDFIHSPGLGSGFGSFAFHPEIYQNGLFYTTHTEKAGTAPADFAYADSIPVRLQWVLTEWKMSDPTKAVFSGKGRELMRVNFVSAIHGLQEITFNSLARPGDPDYGLLYIGIGDGGATEDGFYFLCNDKSRIWGSVVRIDPRGSNSANGRYGIPPGNPYAQDKDPATLGELFCRGFRNPNRISWTPDGKMLIADIGQHNAEEINLGVAGGDYGWPEREGTFQMNPRGDMSVVYPLPPDDSTSGYLYPVVQYDHDEGNAISGGFVYAGTALPLLTGKYVFGDIVNGRVFFVNNNELKPRTQALVQEFEIEVDGGAAQPGLALRQLTTFQKLCGSKKTDLRFGIGQNQDLYLFTKADGRLYRVTDCYQPK</sequence>
<accession>A0A6P1W4J9</accession>
<dbReference type="Gene3D" id="1.10.760.10">
    <property type="entry name" value="Cytochrome c-like domain"/>
    <property type="match status" value="1"/>
</dbReference>
<dbReference type="InterPro" id="IPR011041">
    <property type="entry name" value="Quinoprot_gluc/sorb_DH_b-prop"/>
</dbReference>
<dbReference type="Pfam" id="PF07995">
    <property type="entry name" value="GSDH"/>
    <property type="match status" value="1"/>
</dbReference>
<protein>
    <submittedName>
        <fullName evidence="6">C-type cytochrome</fullName>
    </submittedName>
</protein>
<dbReference type="RefSeq" id="WP_162390773.1">
    <property type="nucleotide sequence ID" value="NZ_CP045997.1"/>
</dbReference>
<evidence type="ECO:0000256" key="3">
    <source>
        <dbReference type="ARBA" id="ARBA00023004"/>
    </source>
</evidence>
<dbReference type="SUPFAM" id="SSF50952">
    <property type="entry name" value="Soluble quinoprotein glucose dehydrogenase"/>
    <property type="match status" value="1"/>
</dbReference>
<dbReference type="InterPro" id="IPR012938">
    <property type="entry name" value="Glc/Sorbosone_DH"/>
</dbReference>
<dbReference type="GO" id="GO:0020037">
    <property type="term" value="F:heme binding"/>
    <property type="evidence" value="ECO:0007669"/>
    <property type="project" value="InterPro"/>
</dbReference>
<organism evidence="6 7">
    <name type="scientific">Spirosoma endbachense</name>
    <dbReference type="NCBI Taxonomy" id="2666025"/>
    <lineage>
        <taxon>Bacteria</taxon>
        <taxon>Pseudomonadati</taxon>
        <taxon>Bacteroidota</taxon>
        <taxon>Cytophagia</taxon>
        <taxon>Cytophagales</taxon>
        <taxon>Cytophagaceae</taxon>
        <taxon>Spirosoma</taxon>
    </lineage>
</organism>
<keyword evidence="2 4" id="KW-0479">Metal-binding</keyword>
<dbReference type="GO" id="GO:0046872">
    <property type="term" value="F:metal ion binding"/>
    <property type="evidence" value="ECO:0007669"/>
    <property type="project" value="UniProtKB-KW"/>
</dbReference>
<dbReference type="PANTHER" id="PTHR19328:SF75">
    <property type="entry name" value="ALDOSE SUGAR DEHYDROGENASE YLII"/>
    <property type="match status" value="1"/>
</dbReference>
<dbReference type="GO" id="GO:0009055">
    <property type="term" value="F:electron transfer activity"/>
    <property type="evidence" value="ECO:0007669"/>
    <property type="project" value="InterPro"/>
</dbReference>
<reference evidence="6 7" key="1">
    <citation type="submission" date="2019-11" db="EMBL/GenBank/DDBJ databases">
        <title>Spirosoma endbachense sp. nov., isolated from a natural salt meadow.</title>
        <authorList>
            <person name="Rojas J."/>
            <person name="Ambika Manirajan B."/>
            <person name="Ratering S."/>
            <person name="Suarez C."/>
            <person name="Geissler-Plaum R."/>
            <person name="Schnell S."/>
        </authorList>
    </citation>
    <scope>NUCLEOTIDE SEQUENCE [LARGE SCALE GENOMIC DNA]</scope>
    <source>
        <strain evidence="6 7">I-24</strain>
    </source>
</reference>
<evidence type="ECO:0000256" key="2">
    <source>
        <dbReference type="ARBA" id="ARBA00022723"/>
    </source>
</evidence>
<dbReference type="KEGG" id="senf:GJR95_37515"/>
<dbReference type="Gene3D" id="2.120.10.30">
    <property type="entry name" value="TolB, C-terminal domain"/>
    <property type="match status" value="1"/>
</dbReference>
<evidence type="ECO:0000256" key="4">
    <source>
        <dbReference type="PROSITE-ProRule" id="PRU00433"/>
    </source>
</evidence>
<evidence type="ECO:0000259" key="5">
    <source>
        <dbReference type="PROSITE" id="PS51007"/>
    </source>
</evidence>
<dbReference type="InterPro" id="IPR036909">
    <property type="entry name" value="Cyt_c-like_dom_sf"/>
</dbReference>
<dbReference type="Proteomes" id="UP000464577">
    <property type="component" value="Chromosome"/>
</dbReference>
<dbReference type="Pfam" id="PF00034">
    <property type="entry name" value="Cytochrom_C"/>
    <property type="match status" value="1"/>
</dbReference>
<keyword evidence="1 4" id="KW-0349">Heme</keyword>
<dbReference type="PANTHER" id="PTHR19328">
    <property type="entry name" value="HEDGEHOG-INTERACTING PROTEIN"/>
    <property type="match status" value="1"/>
</dbReference>
<keyword evidence="3 4" id="KW-0408">Iron</keyword>